<reference evidence="1" key="2">
    <citation type="submission" date="2020-09" db="EMBL/GenBank/DDBJ databases">
        <authorList>
            <person name="Sun Q."/>
            <person name="Ohkuma M."/>
        </authorList>
    </citation>
    <scope>NUCLEOTIDE SEQUENCE</scope>
    <source>
        <strain evidence="1">JCM 4815</strain>
    </source>
</reference>
<dbReference type="EMBL" id="BMVW01000003">
    <property type="protein sequence ID" value="GGZ05124.1"/>
    <property type="molecule type" value="Genomic_DNA"/>
</dbReference>
<dbReference type="Proteomes" id="UP000622166">
    <property type="component" value="Unassembled WGS sequence"/>
</dbReference>
<keyword evidence="2" id="KW-1185">Reference proteome</keyword>
<evidence type="ECO:0000313" key="1">
    <source>
        <dbReference type="EMBL" id="GGZ05124.1"/>
    </source>
</evidence>
<protein>
    <submittedName>
        <fullName evidence="1">Uncharacterized protein</fullName>
    </submittedName>
</protein>
<sequence>MPVSSVSWERAWRSTSIGLSRASAALRVSSDVLLPLRDSGELRVFGEFDAFDVFDMATSNTGCSQVG</sequence>
<organism evidence="1 2">
    <name type="scientific">Streptomyces poonensis</name>
    <dbReference type="NCBI Taxonomy" id="68255"/>
    <lineage>
        <taxon>Bacteria</taxon>
        <taxon>Bacillati</taxon>
        <taxon>Actinomycetota</taxon>
        <taxon>Actinomycetes</taxon>
        <taxon>Kitasatosporales</taxon>
        <taxon>Streptomycetaceae</taxon>
        <taxon>Streptomyces</taxon>
    </lineage>
</organism>
<comment type="caution">
    <text evidence="1">The sequence shown here is derived from an EMBL/GenBank/DDBJ whole genome shotgun (WGS) entry which is preliminary data.</text>
</comment>
<reference evidence="1" key="1">
    <citation type="journal article" date="2014" name="Int. J. Syst. Evol. Microbiol.">
        <title>Complete genome sequence of Corynebacterium casei LMG S-19264T (=DSM 44701T), isolated from a smear-ripened cheese.</title>
        <authorList>
            <consortium name="US DOE Joint Genome Institute (JGI-PGF)"/>
            <person name="Walter F."/>
            <person name="Albersmeier A."/>
            <person name="Kalinowski J."/>
            <person name="Ruckert C."/>
        </authorList>
    </citation>
    <scope>NUCLEOTIDE SEQUENCE</scope>
    <source>
        <strain evidence="1">JCM 4815</strain>
    </source>
</reference>
<proteinExistence type="predicted"/>
<gene>
    <name evidence="1" type="ORF">GCM10010365_25250</name>
</gene>
<accession>A0A918PGM7</accession>
<name>A0A918PGM7_9ACTN</name>
<evidence type="ECO:0000313" key="2">
    <source>
        <dbReference type="Proteomes" id="UP000622166"/>
    </source>
</evidence>
<dbReference type="AlphaFoldDB" id="A0A918PGM7"/>